<reference evidence="1" key="1">
    <citation type="submission" date="2021-06" db="EMBL/GenBank/DDBJ databases">
        <authorList>
            <person name="Kallberg Y."/>
            <person name="Tangrot J."/>
            <person name="Rosling A."/>
        </authorList>
    </citation>
    <scope>NUCLEOTIDE SEQUENCE</scope>
    <source>
        <strain evidence="1">FL966</strain>
    </source>
</reference>
<dbReference type="EMBL" id="CAJVQA010005284">
    <property type="protein sequence ID" value="CAG8617180.1"/>
    <property type="molecule type" value="Genomic_DNA"/>
</dbReference>
<sequence>MASRFKYSFIWPKLLMINSGSKFKSDYKELIKKYNVKIKDASDLLLSIPKRLRAWVKNLYIIIDNLNNSSKLDYNTLFRYLLELDKLETDSKRATDYNWSPQIYFICKALVQKNQPILYWLEDDNSNGP</sequence>
<proteinExistence type="predicted"/>
<protein>
    <submittedName>
        <fullName evidence="1">21648_t:CDS:1</fullName>
    </submittedName>
</protein>
<dbReference type="AlphaFoldDB" id="A0A9N9GMU6"/>
<gene>
    <name evidence="1" type="ORF">CPELLU_LOCUS7737</name>
</gene>
<feature type="non-terminal residue" evidence="1">
    <location>
        <position position="129"/>
    </location>
</feature>
<evidence type="ECO:0000313" key="1">
    <source>
        <dbReference type="EMBL" id="CAG8617180.1"/>
    </source>
</evidence>
<dbReference type="Proteomes" id="UP000789759">
    <property type="component" value="Unassembled WGS sequence"/>
</dbReference>
<accession>A0A9N9GMU6</accession>
<evidence type="ECO:0000313" key="2">
    <source>
        <dbReference type="Proteomes" id="UP000789759"/>
    </source>
</evidence>
<organism evidence="1 2">
    <name type="scientific">Cetraspora pellucida</name>
    <dbReference type="NCBI Taxonomy" id="1433469"/>
    <lineage>
        <taxon>Eukaryota</taxon>
        <taxon>Fungi</taxon>
        <taxon>Fungi incertae sedis</taxon>
        <taxon>Mucoromycota</taxon>
        <taxon>Glomeromycotina</taxon>
        <taxon>Glomeromycetes</taxon>
        <taxon>Diversisporales</taxon>
        <taxon>Gigasporaceae</taxon>
        <taxon>Cetraspora</taxon>
    </lineage>
</organism>
<comment type="caution">
    <text evidence="1">The sequence shown here is derived from an EMBL/GenBank/DDBJ whole genome shotgun (WGS) entry which is preliminary data.</text>
</comment>
<name>A0A9N9GMU6_9GLOM</name>
<keyword evidence="2" id="KW-1185">Reference proteome</keyword>